<dbReference type="HOGENOM" id="CLU_1166037_0_0_1"/>
<feature type="signal peptide" evidence="1">
    <location>
        <begin position="1"/>
        <end position="20"/>
    </location>
</feature>
<evidence type="ECO:0000256" key="1">
    <source>
        <dbReference type="SAM" id="SignalP"/>
    </source>
</evidence>
<dbReference type="Proteomes" id="UP000006753">
    <property type="component" value="Unassembled WGS sequence"/>
</dbReference>
<dbReference type="KEGG" id="mbe:MBM_04332"/>
<accession>K1WWL8</accession>
<organism evidence="2 3">
    <name type="scientific">Marssonina brunnea f. sp. multigermtubi (strain MB_m1)</name>
    <name type="common">Marssonina leaf spot fungus</name>
    <dbReference type="NCBI Taxonomy" id="1072389"/>
    <lineage>
        <taxon>Eukaryota</taxon>
        <taxon>Fungi</taxon>
        <taxon>Dikarya</taxon>
        <taxon>Ascomycota</taxon>
        <taxon>Pezizomycotina</taxon>
        <taxon>Leotiomycetes</taxon>
        <taxon>Helotiales</taxon>
        <taxon>Drepanopezizaceae</taxon>
        <taxon>Drepanopeziza</taxon>
    </lineage>
</organism>
<keyword evidence="3" id="KW-1185">Reference proteome</keyword>
<name>K1WWL8_MARBU</name>
<protein>
    <submittedName>
        <fullName evidence="2">Uncharacterized protein</fullName>
    </submittedName>
</protein>
<sequence length="238" mass="25024">MKFLIQTIGASAMLASTVYCLPQDTTTPVATTTASVLPSCTPLQQAVQATNPFPACPQPSAFTITDFQMRNNSVSLRVTYTSSVNLICPNRAHSYYESVDARGVHSLTCDIDGLARVSTDGYSWLTVSQNQFCAALTGCRGGTSTSSRGPSTVAIQGTLTTLADEVSCVVEANGTRTCTQLRPAIEVPVTGFSEGPWILGYSAMALDGTPLPQCTTRRPPWVTNTANCDAALPAATGV</sequence>
<evidence type="ECO:0000313" key="3">
    <source>
        <dbReference type="Proteomes" id="UP000006753"/>
    </source>
</evidence>
<dbReference type="GeneID" id="18760267"/>
<feature type="chain" id="PRO_5003855015" evidence="1">
    <location>
        <begin position="21"/>
        <end position="238"/>
    </location>
</feature>
<dbReference type="EMBL" id="JH921436">
    <property type="protein sequence ID" value="EKD17471.1"/>
    <property type="molecule type" value="Genomic_DNA"/>
</dbReference>
<keyword evidence="1" id="KW-0732">Signal</keyword>
<dbReference type="InParanoid" id="K1WWL8"/>
<dbReference type="RefSeq" id="XP_007292221.1">
    <property type="nucleotide sequence ID" value="XM_007292159.1"/>
</dbReference>
<dbReference type="AlphaFoldDB" id="K1WWL8"/>
<dbReference type="OrthoDB" id="3556996at2759"/>
<gene>
    <name evidence="2" type="ORF">MBM_04332</name>
</gene>
<evidence type="ECO:0000313" key="2">
    <source>
        <dbReference type="EMBL" id="EKD17471.1"/>
    </source>
</evidence>
<reference evidence="2 3" key="1">
    <citation type="journal article" date="2012" name="BMC Genomics">
        <title>Sequencing the genome of Marssonina brunnea reveals fungus-poplar co-evolution.</title>
        <authorList>
            <person name="Zhu S."/>
            <person name="Cao Y.-Z."/>
            <person name="Jiang C."/>
            <person name="Tan B.-Y."/>
            <person name="Wang Z."/>
            <person name="Feng S."/>
            <person name="Zhang L."/>
            <person name="Su X.-H."/>
            <person name="Brejova B."/>
            <person name="Vinar T."/>
            <person name="Xu M."/>
            <person name="Wang M.-X."/>
            <person name="Zhang S.-G."/>
            <person name="Huang M.-R."/>
            <person name="Wu R."/>
            <person name="Zhou Y."/>
        </authorList>
    </citation>
    <scope>NUCLEOTIDE SEQUENCE [LARGE SCALE GENOMIC DNA]</scope>
    <source>
        <strain evidence="2 3">MB_m1</strain>
    </source>
</reference>
<proteinExistence type="predicted"/>